<dbReference type="PANTHER" id="PTHR22950">
    <property type="entry name" value="AMINO ACID TRANSPORTER"/>
    <property type="match status" value="1"/>
</dbReference>
<dbReference type="GO" id="GO:0016020">
    <property type="term" value="C:membrane"/>
    <property type="evidence" value="ECO:0007669"/>
    <property type="project" value="UniProtKB-SubCell"/>
</dbReference>
<gene>
    <name evidence="8" type="ORF">CUR178_02740</name>
</gene>
<evidence type="ECO:0000256" key="3">
    <source>
        <dbReference type="ARBA" id="ARBA00022989"/>
    </source>
</evidence>
<evidence type="ECO:0000256" key="5">
    <source>
        <dbReference type="SAM" id="MobiDB-lite"/>
    </source>
</evidence>
<feature type="region of interest" description="Disordered" evidence="5">
    <location>
        <begin position="1"/>
        <end position="65"/>
    </location>
</feature>
<feature type="transmembrane region" description="Helical" evidence="6">
    <location>
        <begin position="251"/>
        <end position="271"/>
    </location>
</feature>
<feature type="transmembrane region" description="Helical" evidence="6">
    <location>
        <begin position="226"/>
        <end position="244"/>
    </location>
</feature>
<dbReference type="PANTHER" id="PTHR22950:SF369">
    <property type="entry name" value="ACID TRANSPORTER 1, PUTATIVE-RELATED"/>
    <property type="match status" value="1"/>
</dbReference>
<reference evidence="8 9" key="1">
    <citation type="submission" date="2021-02" db="EMBL/GenBank/DDBJ databases">
        <title>Leishmania (Mundinia) enrietti genome sequencing and assembly.</title>
        <authorList>
            <person name="Almutairi H."/>
            <person name="Gatherer D."/>
        </authorList>
    </citation>
    <scope>NUCLEOTIDE SEQUENCE [LARGE SCALE GENOMIC DNA]</scope>
    <source>
        <strain evidence="8">CUR178</strain>
    </source>
</reference>
<protein>
    <recommendedName>
        <fullName evidence="7">Amino acid transporter transmembrane domain-containing protein</fullName>
    </recommendedName>
</protein>
<feature type="transmembrane region" description="Helical" evidence="6">
    <location>
        <begin position="345"/>
        <end position="371"/>
    </location>
</feature>
<dbReference type="GeneID" id="94170002"/>
<dbReference type="KEGG" id="lenr:94170002"/>
<dbReference type="RefSeq" id="XP_067690595.1">
    <property type="nucleotide sequence ID" value="XM_067834492.1"/>
</dbReference>
<feature type="transmembrane region" description="Helical" evidence="6">
    <location>
        <begin position="532"/>
        <end position="549"/>
    </location>
</feature>
<sequence length="618" mass="66624">MSADPVGNRSPVRQRKQREECSDGVSSHGDVAMGSPANKAMVGATGTARPSATSRSAGKCLQRRSHSQPRRTGCIGVLQCIGDGVIKAVYTIVPPGGILSGAFNMASASIGAGILGLPAAADSAGIILAIIFLIVITYLSVFSMYILALASESTRIKSFEGMARWLFPARRFAFSYWAAFIRCFHSFAGCVAYVISISNCLSPVFTGAAKQNPDSSAIRFLATTQGNRVLTVTIWLVVMLPLVIPKHIDSLRYASAIAVSFMVYFVIVVIAHSCRNGLPETSKHVIVSGNQVNDATLEYNAVFLFRTGNSVIHCVGIFMFAYVCQINAYEVFWDFRPEIRTTKNFTLSALIGMLLCGTLYVLVCVFGYFDFGSKNLLGKSLLLMFNPFEEIDIMVAYVAVMIKLCVAYALVTMAARNSMYYLIGFQHRYRNRPEAAAAVDAVSMEELSALDGGAGKQHADPAAHATDSTVLQADAPDGLDDNQGPDGATKGRNRLSSANEDSVTSEEVDEPYVDDTAEDTTYVDNIPFWQHLLAVLALSVASLLCGLFIPNISTVFGFAGALSGGFIAFIFPALFFMYSGNFTLAQVGWFTYLNTYVLLICGVVGIVFGTGGIIYMTV</sequence>
<accession>A0A836KGP0</accession>
<proteinExistence type="predicted"/>
<feature type="domain" description="Amino acid transporter transmembrane" evidence="7">
    <location>
        <begin position="96"/>
        <end position="614"/>
    </location>
</feature>
<dbReference type="Proteomes" id="UP000674179">
    <property type="component" value="Chromosome 31"/>
</dbReference>
<comment type="caution">
    <text evidence="8">The sequence shown here is derived from an EMBL/GenBank/DDBJ whole genome shotgun (WGS) entry which is preliminary data.</text>
</comment>
<keyword evidence="4 6" id="KW-0472">Membrane</keyword>
<feature type="region of interest" description="Disordered" evidence="5">
    <location>
        <begin position="473"/>
        <end position="510"/>
    </location>
</feature>
<feature type="transmembrane region" description="Helical" evidence="6">
    <location>
        <begin position="555"/>
        <end position="578"/>
    </location>
</feature>
<name>A0A836KGP0_LEIEN</name>
<keyword evidence="2 6" id="KW-0812">Transmembrane</keyword>
<organism evidence="8 9">
    <name type="scientific">Leishmania enriettii</name>
    <dbReference type="NCBI Taxonomy" id="5663"/>
    <lineage>
        <taxon>Eukaryota</taxon>
        <taxon>Discoba</taxon>
        <taxon>Euglenozoa</taxon>
        <taxon>Kinetoplastea</taxon>
        <taxon>Metakinetoplastina</taxon>
        <taxon>Trypanosomatida</taxon>
        <taxon>Trypanosomatidae</taxon>
        <taxon>Leishmaniinae</taxon>
        <taxon>Leishmania</taxon>
    </lineage>
</organism>
<dbReference type="GO" id="GO:0005737">
    <property type="term" value="C:cytoplasm"/>
    <property type="evidence" value="ECO:0007669"/>
    <property type="project" value="TreeGrafter"/>
</dbReference>
<comment type="subcellular location">
    <subcellularLocation>
        <location evidence="1">Membrane</location>
        <topology evidence="1">Multi-pass membrane protein</topology>
    </subcellularLocation>
</comment>
<evidence type="ECO:0000256" key="4">
    <source>
        <dbReference type="ARBA" id="ARBA00023136"/>
    </source>
</evidence>
<evidence type="ECO:0000313" key="9">
    <source>
        <dbReference type="Proteomes" id="UP000674179"/>
    </source>
</evidence>
<evidence type="ECO:0000256" key="2">
    <source>
        <dbReference type="ARBA" id="ARBA00022692"/>
    </source>
</evidence>
<evidence type="ECO:0000256" key="1">
    <source>
        <dbReference type="ARBA" id="ARBA00004141"/>
    </source>
</evidence>
<dbReference type="EMBL" id="JAFHKP010000031">
    <property type="protein sequence ID" value="KAG5472072.1"/>
    <property type="molecule type" value="Genomic_DNA"/>
</dbReference>
<dbReference type="InterPro" id="IPR013057">
    <property type="entry name" value="AA_transpt_TM"/>
</dbReference>
<feature type="transmembrane region" description="Helical" evidence="6">
    <location>
        <begin position="172"/>
        <end position="195"/>
    </location>
</feature>
<evidence type="ECO:0000259" key="7">
    <source>
        <dbReference type="Pfam" id="PF01490"/>
    </source>
</evidence>
<feature type="transmembrane region" description="Helical" evidence="6">
    <location>
        <begin position="126"/>
        <end position="151"/>
    </location>
</feature>
<feature type="transmembrane region" description="Helical" evidence="6">
    <location>
        <begin position="97"/>
        <end position="120"/>
    </location>
</feature>
<dbReference type="AlphaFoldDB" id="A0A836KGP0"/>
<dbReference type="Pfam" id="PF01490">
    <property type="entry name" value="Aa_trans"/>
    <property type="match status" value="1"/>
</dbReference>
<dbReference type="OrthoDB" id="263944at2759"/>
<dbReference type="GO" id="GO:0015179">
    <property type="term" value="F:L-amino acid transmembrane transporter activity"/>
    <property type="evidence" value="ECO:0007669"/>
    <property type="project" value="TreeGrafter"/>
</dbReference>
<feature type="transmembrane region" description="Helical" evidence="6">
    <location>
        <begin position="391"/>
        <end position="411"/>
    </location>
</feature>
<evidence type="ECO:0000313" key="8">
    <source>
        <dbReference type="EMBL" id="KAG5472072.1"/>
    </source>
</evidence>
<feature type="transmembrane region" description="Helical" evidence="6">
    <location>
        <begin position="310"/>
        <end position="333"/>
    </location>
</feature>
<feature type="transmembrane region" description="Helical" evidence="6">
    <location>
        <begin position="590"/>
        <end position="616"/>
    </location>
</feature>
<keyword evidence="3 6" id="KW-1133">Transmembrane helix</keyword>
<keyword evidence="9" id="KW-1185">Reference proteome</keyword>
<evidence type="ECO:0000256" key="6">
    <source>
        <dbReference type="SAM" id="Phobius"/>
    </source>
</evidence>